<keyword evidence="2" id="KW-1185">Reference proteome</keyword>
<comment type="caution">
    <text evidence="1">The sequence shown here is derived from an EMBL/GenBank/DDBJ whole genome shotgun (WGS) entry which is preliminary data.</text>
</comment>
<evidence type="ECO:0000313" key="2">
    <source>
        <dbReference type="Proteomes" id="UP001150266"/>
    </source>
</evidence>
<gene>
    <name evidence="1" type="ORF">J3R30DRAFT_3411916</name>
</gene>
<organism evidence="1 2">
    <name type="scientific">Lentinula aciculospora</name>
    <dbReference type="NCBI Taxonomy" id="153920"/>
    <lineage>
        <taxon>Eukaryota</taxon>
        <taxon>Fungi</taxon>
        <taxon>Dikarya</taxon>
        <taxon>Basidiomycota</taxon>
        <taxon>Agaricomycotina</taxon>
        <taxon>Agaricomycetes</taxon>
        <taxon>Agaricomycetidae</taxon>
        <taxon>Agaricales</taxon>
        <taxon>Marasmiineae</taxon>
        <taxon>Omphalotaceae</taxon>
        <taxon>Lentinula</taxon>
    </lineage>
</organism>
<accession>A0A9W9DF25</accession>
<dbReference type="AlphaFoldDB" id="A0A9W9DF25"/>
<name>A0A9W9DF25_9AGAR</name>
<dbReference type="EMBL" id="JAOTPV010000049">
    <property type="protein sequence ID" value="KAJ4467037.1"/>
    <property type="molecule type" value="Genomic_DNA"/>
</dbReference>
<evidence type="ECO:0000313" key="1">
    <source>
        <dbReference type="EMBL" id="KAJ4467037.1"/>
    </source>
</evidence>
<reference evidence="1" key="1">
    <citation type="submission" date="2022-08" db="EMBL/GenBank/DDBJ databases">
        <title>A Global Phylogenomic Analysis of the Shiitake Genus Lentinula.</title>
        <authorList>
            <consortium name="DOE Joint Genome Institute"/>
            <person name="Sierra-Patev S."/>
            <person name="Min B."/>
            <person name="Naranjo-Ortiz M."/>
            <person name="Looney B."/>
            <person name="Konkel Z."/>
            <person name="Slot J.C."/>
            <person name="Sakamoto Y."/>
            <person name="Steenwyk J.L."/>
            <person name="Rokas A."/>
            <person name="Carro J."/>
            <person name="Camarero S."/>
            <person name="Ferreira P."/>
            <person name="Molpeceres G."/>
            <person name="Ruiz-Duenas F.J."/>
            <person name="Serrano A."/>
            <person name="Henrissat B."/>
            <person name="Drula E."/>
            <person name="Hughes K.W."/>
            <person name="Mata J.L."/>
            <person name="Ishikawa N.K."/>
            <person name="Vargas-Isla R."/>
            <person name="Ushijima S."/>
            <person name="Smith C.A."/>
            <person name="Ahrendt S."/>
            <person name="Andreopoulos W."/>
            <person name="He G."/>
            <person name="Labutti K."/>
            <person name="Lipzen A."/>
            <person name="Ng V."/>
            <person name="Riley R."/>
            <person name="Sandor L."/>
            <person name="Barry K."/>
            <person name="Martinez A.T."/>
            <person name="Xiao Y."/>
            <person name="Gibbons J.G."/>
            <person name="Terashima K."/>
            <person name="Grigoriev I.V."/>
            <person name="Hibbett D.S."/>
        </authorList>
    </citation>
    <scope>NUCLEOTIDE SEQUENCE</scope>
    <source>
        <strain evidence="1">JLM2183</strain>
    </source>
</reference>
<sequence>MNGQNERKGAQAKMCRTAADSSKPIYNGHPTGLYCGLFAQKSHACHNKSKWFWATYLRVAEIKSLPQLFDFPDHSILRKDDEKMRYRYQSDSENQEINERFNIQYQLGSSLLHRWIRPGLIETTGVHLSGAVASSCAGNNGLVAHWLHVYTWIRRPATAKEEQEDLGTTIVVDEDELEISLHLAISSLHLGIRVPRRFPY</sequence>
<dbReference type="Proteomes" id="UP001150266">
    <property type="component" value="Unassembled WGS sequence"/>
</dbReference>
<proteinExistence type="predicted"/>
<protein>
    <submittedName>
        <fullName evidence="1">Uncharacterized protein</fullName>
    </submittedName>
</protein>